<name>K9WEF7_9CYAN</name>
<dbReference type="HOGENOM" id="CLU_3170271_0_0_3"/>
<proteinExistence type="predicted"/>
<keyword evidence="2" id="KW-1185">Reference proteome</keyword>
<dbReference type="EMBL" id="CP003630">
    <property type="protein sequence ID" value="AFZ18578.1"/>
    <property type="molecule type" value="Genomic_DNA"/>
</dbReference>
<dbReference type="KEGG" id="mic:Mic7113_2795"/>
<organism evidence="1 2">
    <name type="scientific">Allocoleopsis franciscana PCC 7113</name>
    <dbReference type="NCBI Taxonomy" id="1173027"/>
    <lineage>
        <taxon>Bacteria</taxon>
        <taxon>Bacillati</taxon>
        <taxon>Cyanobacteriota</taxon>
        <taxon>Cyanophyceae</taxon>
        <taxon>Coleofasciculales</taxon>
        <taxon>Coleofasciculaceae</taxon>
        <taxon>Allocoleopsis</taxon>
        <taxon>Allocoleopsis franciscana</taxon>
    </lineage>
</organism>
<protein>
    <submittedName>
        <fullName evidence="1">Uncharacterized protein</fullName>
    </submittedName>
</protein>
<evidence type="ECO:0000313" key="2">
    <source>
        <dbReference type="Proteomes" id="UP000010471"/>
    </source>
</evidence>
<reference evidence="1 2" key="1">
    <citation type="submission" date="2012-06" db="EMBL/GenBank/DDBJ databases">
        <title>Finished chromosome of genome of Microcoleus sp. PCC 7113.</title>
        <authorList>
            <consortium name="US DOE Joint Genome Institute"/>
            <person name="Gugger M."/>
            <person name="Coursin T."/>
            <person name="Rippka R."/>
            <person name="Tandeau De Marsac N."/>
            <person name="Huntemann M."/>
            <person name="Wei C.-L."/>
            <person name="Han J."/>
            <person name="Detter J.C."/>
            <person name="Han C."/>
            <person name="Tapia R."/>
            <person name="Chen A."/>
            <person name="Kyrpides N."/>
            <person name="Mavromatis K."/>
            <person name="Markowitz V."/>
            <person name="Szeto E."/>
            <person name="Ivanova N."/>
            <person name="Pagani I."/>
            <person name="Pati A."/>
            <person name="Goodwin L."/>
            <person name="Nordberg H.P."/>
            <person name="Cantor M.N."/>
            <person name="Hua S.X."/>
            <person name="Woyke T."/>
            <person name="Kerfeld C.A."/>
        </authorList>
    </citation>
    <scope>NUCLEOTIDE SEQUENCE [LARGE SCALE GENOMIC DNA]</scope>
    <source>
        <strain evidence="1 2">PCC 7113</strain>
    </source>
</reference>
<evidence type="ECO:0000313" key="1">
    <source>
        <dbReference type="EMBL" id="AFZ18578.1"/>
    </source>
</evidence>
<dbReference type="AlphaFoldDB" id="K9WEF7"/>
<accession>K9WEF7</accession>
<sequence>MALVTAPALRIAQHCSLLSNTLIGNTIYTVRLAASINSDLYRKKEFM</sequence>
<dbReference type="Proteomes" id="UP000010471">
    <property type="component" value="Chromosome"/>
</dbReference>
<gene>
    <name evidence="1" type="ORF">Mic7113_2795</name>
</gene>